<dbReference type="Gene3D" id="1.20.1260.20">
    <property type="entry name" value="PPE superfamily"/>
    <property type="match status" value="1"/>
</dbReference>
<protein>
    <recommendedName>
        <fullName evidence="4">PPE family protein</fullName>
    </recommendedName>
</protein>
<gene>
    <name evidence="2" type="ORF">ACFORO_22700</name>
</gene>
<dbReference type="Proteomes" id="UP001595764">
    <property type="component" value="Unassembled WGS sequence"/>
</dbReference>
<sequence>MGWVESTKALLDKYQQMTVPIEEIVPQVQAGQPGIWHEGSDIAKGLARDQEAVSQDISQILGGLESVWSGTAADKVSQRLQTVRSSMTDAQQTFHDNSGTHTSAASMLDNLRNQMTPMSAEPLTNALRSGKNLFDSDVMAEMRNHNAASDKNLQLYQEFTHQTQANSGQLKYDYGKIGAYDGGGVTVNQQPGGPDAGRPPVGKGGKVGEDGKPGPGGGERWTGSTGPGVTGPDSQSPGVNGAGGSGPYPGNGNPGSGNPGSGGHQRVPNPSDATSSSGYPGPGGPGQSGFVPPGYTGYQPGGSGPNSGGSSGSGLGYTPGIGFGPAGGGSQGGGTTLRGPGGSPGAGSRAGAGEFGPRGSGAGTGAARGGAAGERGMPGAGMSGGRGGKKEDDAEHNRKYVLDTDDIFADEEATIDPVTGLRSTPPTLGA</sequence>
<dbReference type="InterPro" id="IPR036689">
    <property type="entry name" value="ESAT-6-like_sf"/>
</dbReference>
<comment type="caution">
    <text evidence="2">The sequence shown here is derived from an EMBL/GenBank/DDBJ whole genome shotgun (WGS) entry which is preliminary data.</text>
</comment>
<reference evidence="3" key="1">
    <citation type="journal article" date="2019" name="Int. J. Syst. Evol. Microbiol.">
        <title>The Global Catalogue of Microorganisms (GCM) 10K type strain sequencing project: providing services to taxonomists for standard genome sequencing and annotation.</title>
        <authorList>
            <consortium name="The Broad Institute Genomics Platform"/>
            <consortium name="The Broad Institute Genome Sequencing Center for Infectious Disease"/>
            <person name="Wu L."/>
            <person name="Ma J."/>
        </authorList>
    </citation>
    <scope>NUCLEOTIDE SEQUENCE [LARGE SCALE GENOMIC DNA]</scope>
    <source>
        <strain evidence="3">CGMCC 4.7682</strain>
    </source>
</reference>
<feature type="compositionally biased region" description="Gly residues" evidence="1">
    <location>
        <begin position="299"/>
        <end position="386"/>
    </location>
</feature>
<dbReference type="InterPro" id="IPR038332">
    <property type="entry name" value="PPE_sf"/>
</dbReference>
<dbReference type="EMBL" id="JBHRWI010000027">
    <property type="protein sequence ID" value="MFC3512998.1"/>
    <property type="molecule type" value="Genomic_DNA"/>
</dbReference>
<evidence type="ECO:0000256" key="1">
    <source>
        <dbReference type="SAM" id="MobiDB-lite"/>
    </source>
</evidence>
<proteinExistence type="predicted"/>
<feature type="region of interest" description="Disordered" evidence="1">
    <location>
        <begin position="183"/>
        <end position="402"/>
    </location>
</feature>
<keyword evidence="3" id="KW-1185">Reference proteome</keyword>
<dbReference type="SUPFAM" id="SSF140453">
    <property type="entry name" value="EsxAB dimer-like"/>
    <property type="match status" value="1"/>
</dbReference>
<evidence type="ECO:0000313" key="2">
    <source>
        <dbReference type="EMBL" id="MFC3512998.1"/>
    </source>
</evidence>
<accession>A0ABV7QL29</accession>
<evidence type="ECO:0000313" key="3">
    <source>
        <dbReference type="Proteomes" id="UP001595764"/>
    </source>
</evidence>
<name>A0ABV7QL29_9PSEU</name>
<feature type="compositionally biased region" description="Gly residues" evidence="1">
    <location>
        <begin position="213"/>
        <end position="229"/>
    </location>
</feature>
<dbReference type="RefSeq" id="WP_377872990.1">
    <property type="nucleotide sequence ID" value="NZ_JBHMAY010000043.1"/>
</dbReference>
<feature type="compositionally biased region" description="Low complexity" evidence="1">
    <location>
        <begin position="288"/>
        <end position="298"/>
    </location>
</feature>
<feature type="compositionally biased region" description="Basic and acidic residues" evidence="1">
    <location>
        <begin position="388"/>
        <end position="402"/>
    </location>
</feature>
<feature type="compositionally biased region" description="Gly residues" evidence="1">
    <location>
        <begin position="240"/>
        <end position="263"/>
    </location>
</feature>
<evidence type="ECO:0008006" key="4">
    <source>
        <dbReference type="Google" id="ProtNLM"/>
    </source>
</evidence>
<organism evidence="2 3">
    <name type="scientific">Amycolatopsis halotolerans</name>
    <dbReference type="NCBI Taxonomy" id="330083"/>
    <lineage>
        <taxon>Bacteria</taxon>
        <taxon>Bacillati</taxon>
        <taxon>Actinomycetota</taxon>
        <taxon>Actinomycetes</taxon>
        <taxon>Pseudonocardiales</taxon>
        <taxon>Pseudonocardiaceae</taxon>
        <taxon>Amycolatopsis</taxon>
    </lineage>
</organism>